<gene>
    <name evidence="1" type="ORF">TASK_LOCUS10123</name>
</gene>
<proteinExistence type="predicted"/>
<dbReference type="EMBL" id="UYRS01020448">
    <property type="protein sequence ID" value="VDK48908.1"/>
    <property type="molecule type" value="Genomic_DNA"/>
</dbReference>
<protein>
    <submittedName>
        <fullName evidence="1 3">Uncharacterized protein</fullName>
    </submittedName>
</protein>
<evidence type="ECO:0000313" key="1">
    <source>
        <dbReference type="EMBL" id="VDK48908.1"/>
    </source>
</evidence>
<reference evidence="1 2" key="2">
    <citation type="submission" date="2018-11" db="EMBL/GenBank/DDBJ databases">
        <authorList>
            <consortium name="Pathogen Informatics"/>
        </authorList>
    </citation>
    <scope>NUCLEOTIDE SEQUENCE [LARGE SCALE GENOMIC DNA]</scope>
</reference>
<dbReference type="Proteomes" id="UP000282613">
    <property type="component" value="Unassembled WGS sequence"/>
</dbReference>
<reference evidence="3" key="1">
    <citation type="submission" date="2017-02" db="UniProtKB">
        <authorList>
            <consortium name="WormBaseParasite"/>
        </authorList>
    </citation>
    <scope>IDENTIFICATION</scope>
</reference>
<dbReference type="WBParaSite" id="TASK_0001012201-mRNA-1">
    <property type="protein sequence ID" value="TASK_0001012201-mRNA-1"/>
    <property type="gene ID" value="TASK_0001012201"/>
</dbReference>
<name>A0A0R3WGX9_TAEAS</name>
<accession>A0A0R3WGX9</accession>
<keyword evidence="2" id="KW-1185">Reference proteome</keyword>
<dbReference type="AlphaFoldDB" id="A0A0R3WGX9"/>
<evidence type="ECO:0000313" key="2">
    <source>
        <dbReference type="Proteomes" id="UP000282613"/>
    </source>
</evidence>
<organism evidence="3">
    <name type="scientific">Taenia asiatica</name>
    <name type="common">Asian tapeworm</name>
    <dbReference type="NCBI Taxonomy" id="60517"/>
    <lineage>
        <taxon>Eukaryota</taxon>
        <taxon>Metazoa</taxon>
        <taxon>Spiralia</taxon>
        <taxon>Lophotrochozoa</taxon>
        <taxon>Platyhelminthes</taxon>
        <taxon>Cestoda</taxon>
        <taxon>Eucestoda</taxon>
        <taxon>Cyclophyllidea</taxon>
        <taxon>Taeniidae</taxon>
        <taxon>Taenia</taxon>
    </lineage>
</organism>
<sequence length="75" mass="8468">MVYDVVEVRGEMGRGVEPSAQFLADGCRKNEYEDEEVEGAEIERAGNLYHCCCPDWGYFRLLVVSLALRLVLLLA</sequence>
<evidence type="ECO:0000313" key="3">
    <source>
        <dbReference type="WBParaSite" id="TASK_0001012201-mRNA-1"/>
    </source>
</evidence>